<name>A0A7Y9QWD6_9BURK</name>
<evidence type="ECO:0000256" key="1">
    <source>
        <dbReference type="SAM" id="Coils"/>
    </source>
</evidence>
<feature type="coiled-coil region" evidence="1">
    <location>
        <begin position="230"/>
        <end position="278"/>
    </location>
</feature>
<dbReference type="EMBL" id="JACCFH010000001">
    <property type="protein sequence ID" value="NYG32131.1"/>
    <property type="molecule type" value="Genomic_DNA"/>
</dbReference>
<organism evidence="3 4">
    <name type="scientific">Sphaerotilus montanus</name>
    <dbReference type="NCBI Taxonomy" id="522889"/>
    <lineage>
        <taxon>Bacteria</taxon>
        <taxon>Pseudomonadati</taxon>
        <taxon>Pseudomonadota</taxon>
        <taxon>Betaproteobacteria</taxon>
        <taxon>Burkholderiales</taxon>
        <taxon>Sphaerotilaceae</taxon>
        <taxon>Sphaerotilus</taxon>
    </lineage>
</organism>
<gene>
    <name evidence="3" type="ORF">BDD16_001117</name>
</gene>
<dbReference type="AlphaFoldDB" id="A0A7Y9QWD6"/>
<keyword evidence="2" id="KW-0472">Membrane</keyword>
<evidence type="ECO:0000256" key="2">
    <source>
        <dbReference type="SAM" id="Phobius"/>
    </source>
</evidence>
<keyword evidence="2" id="KW-1133">Transmembrane helix</keyword>
<keyword evidence="4" id="KW-1185">Reference proteome</keyword>
<sequence>MSEIISQIAQINVPQDVLQNADFDGIVNDFRRHFRRLDDFQRIHGPVGMHDSLQPLWQAIAAGDHRPDTSDLEVSALSKTLGQLIVLSVVQSQQIQRQQEALSSQQTATRTLQQKVKQAHTVLAEHQQAQGVHSGEMQQVMNQLLEVRNGLVATTQRVTEATQDGRKTREELQAQIKKALTEATARVDTACEWVQTIADAQNVKVETLRNAVHADTDARDHSEKLLADDLALLQRQLDQEHNRVEDLSDLLSQHRMAQDTLQNRVTTLTQERAAEQAQMQDRLKKLTLGIAGVSGLALIGLMLAVTRFL</sequence>
<comment type="caution">
    <text evidence="3">The sequence shown here is derived from an EMBL/GenBank/DDBJ whole genome shotgun (WGS) entry which is preliminary data.</text>
</comment>
<evidence type="ECO:0000313" key="4">
    <source>
        <dbReference type="Proteomes" id="UP000518288"/>
    </source>
</evidence>
<accession>A0A7Y9QWD6</accession>
<dbReference type="Proteomes" id="UP000518288">
    <property type="component" value="Unassembled WGS sequence"/>
</dbReference>
<proteinExistence type="predicted"/>
<reference evidence="3 4" key="1">
    <citation type="submission" date="2020-07" db="EMBL/GenBank/DDBJ databases">
        <title>Genomic Encyclopedia of Archaeal and Bacterial Type Strains, Phase II (KMG-II): from individual species to whole genera.</title>
        <authorList>
            <person name="Goeker M."/>
        </authorList>
    </citation>
    <scope>NUCLEOTIDE SEQUENCE [LARGE SCALE GENOMIC DNA]</scope>
    <source>
        <strain evidence="3 4">DSM 21226</strain>
    </source>
</reference>
<evidence type="ECO:0000313" key="3">
    <source>
        <dbReference type="EMBL" id="NYG32131.1"/>
    </source>
</evidence>
<feature type="transmembrane region" description="Helical" evidence="2">
    <location>
        <begin position="286"/>
        <end position="305"/>
    </location>
</feature>
<dbReference type="RefSeq" id="WP_179633053.1">
    <property type="nucleotide sequence ID" value="NZ_JACCFH010000001.1"/>
</dbReference>
<keyword evidence="1" id="KW-0175">Coiled coil</keyword>
<keyword evidence="2" id="KW-0812">Transmembrane</keyword>
<protein>
    <submittedName>
        <fullName evidence="3">Chromosome segregation ATPase</fullName>
    </submittedName>
</protein>